<evidence type="ECO:0000256" key="3">
    <source>
        <dbReference type="ARBA" id="ARBA00022989"/>
    </source>
</evidence>
<comment type="subcellular location">
    <subcellularLocation>
        <location evidence="1">Cell membrane</location>
        <topology evidence="1">Multi-pass membrane protein</topology>
    </subcellularLocation>
</comment>
<dbReference type="InterPro" id="IPR020846">
    <property type="entry name" value="MFS_dom"/>
</dbReference>
<dbReference type="PANTHER" id="PTHR23514">
    <property type="entry name" value="BYPASS OF STOP CODON PROTEIN 6"/>
    <property type="match status" value="1"/>
</dbReference>
<evidence type="ECO:0000256" key="5">
    <source>
        <dbReference type="SAM" id="Phobius"/>
    </source>
</evidence>
<dbReference type="Pfam" id="PF07690">
    <property type="entry name" value="MFS_1"/>
    <property type="match status" value="1"/>
</dbReference>
<feature type="transmembrane region" description="Helical" evidence="5">
    <location>
        <begin position="43"/>
        <end position="64"/>
    </location>
</feature>
<feature type="domain" description="Major facilitator superfamily (MFS) profile" evidence="6">
    <location>
        <begin position="208"/>
        <end position="401"/>
    </location>
</feature>
<feature type="transmembrane region" description="Helical" evidence="5">
    <location>
        <begin position="95"/>
        <end position="113"/>
    </location>
</feature>
<feature type="transmembrane region" description="Helical" evidence="5">
    <location>
        <begin position="298"/>
        <end position="317"/>
    </location>
</feature>
<sequence length="401" mass="40818">MRDRQARIATYAAFGIQGLCFASLVTRVPQIQKAHHLSDADLAIVLLLVPVIAGLGSVLSGLAFQRFGSGPVLRIGQPAVAATITLIGLTGGELLPLYASVALFGLAVGAVDASMNAQAVAVERHEGRSVTSGFYAMWSAAGILGALWTSLANKLDLSLFVGFGIPALVGVAGSLLLGPRLYRKAEEGSGPSSAELKSAGRLVPWRPVVLVGIAMGCFYIADAAISNYSAKYLEDELSASGAVAPLAYGAYQVAMVLSRGVADLGVRRYGPVNVIRLGAVVGFLGMAGVIAAPNALLAIAAVTVMGLGVCVVAPIAFSAADRVDSTGLGIAVSRVNLFNYAGFVLGAGIIGAFAPAEGESNLRVAFMIPAALILVILFLAPSFAPRPADPAGPVKPAPAPA</sequence>
<evidence type="ECO:0000313" key="7">
    <source>
        <dbReference type="EMBL" id="GAA0945789.1"/>
    </source>
</evidence>
<dbReference type="EMBL" id="BAAAHH010000005">
    <property type="protein sequence ID" value="GAA0945789.1"/>
    <property type="molecule type" value="Genomic_DNA"/>
</dbReference>
<feature type="transmembrane region" description="Helical" evidence="5">
    <location>
        <begin position="362"/>
        <end position="380"/>
    </location>
</feature>
<comment type="caution">
    <text evidence="7">The sequence shown here is derived from an EMBL/GenBank/DDBJ whole genome shotgun (WGS) entry which is preliminary data.</text>
</comment>
<keyword evidence="4 5" id="KW-0472">Membrane</keyword>
<protein>
    <submittedName>
        <fullName evidence="7">MFS transporter</fullName>
    </submittedName>
</protein>
<keyword evidence="3 5" id="KW-1133">Transmembrane helix</keyword>
<dbReference type="PANTHER" id="PTHR23514:SF13">
    <property type="entry name" value="INNER MEMBRANE PROTEIN YBJJ"/>
    <property type="match status" value="1"/>
</dbReference>
<feature type="transmembrane region" description="Helical" evidence="5">
    <location>
        <begin position="337"/>
        <end position="356"/>
    </location>
</feature>
<dbReference type="Gene3D" id="1.20.1250.20">
    <property type="entry name" value="MFS general substrate transporter like domains"/>
    <property type="match status" value="2"/>
</dbReference>
<dbReference type="RefSeq" id="WP_344239085.1">
    <property type="nucleotide sequence ID" value="NZ_BAAAHH010000005.1"/>
</dbReference>
<feature type="transmembrane region" description="Helical" evidence="5">
    <location>
        <begin position="134"/>
        <end position="151"/>
    </location>
</feature>
<dbReference type="Proteomes" id="UP001500665">
    <property type="component" value="Unassembled WGS sequence"/>
</dbReference>
<name>A0ABN1QPU8_9ACTN</name>
<dbReference type="InterPro" id="IPR011701">
    <property type="entry name" value="MFS"/>
</dbReference>
<evidence type="ECO:0000313" key="8">
    <source>
        <dbReference type="Proteomes" id="UP001500665"/>
    </source>
</evidence>
<evidence type="ECO:0000256" key="4">
    <source>
        <dbReference type="ARBA" id="ARBA00023136"/>
    </source>
</evidence>
<dbReference type="InterPro" id="IPR036259">
    <property type="entry name" value="MFS_trans_sf"/>
</dbReference>
<organism evidence="7 8">
    <name type="scientific">Actinocorallia libanotica</name>
    <dbReference type="NCBI Taxonomy" id="46162"/>
    <lineage>
        <taxon>Bacteria</taxon>
        <taxon>Bacillati</taxon>
        <taxon>Actinomycetota</taxon>
        <taxon>Actinomycetes</taxon>
        <taxon>Streptosporangiales</taxon>
        <taxon>Thermomonosporaceae</taxon>
        <taxon>Actinocorallia</taxon>
    </lineage>
</organism>
<dbReference type="CDD" id="cd17393">
    <property type="entry name" value="MFS_MosC_like"/>
    <property type="match status" value="1"/>
</dbReference>
<proteinExistence type="predicted"/>
<keyword evidence="8" id="KW-1185">Reference proteome</keyword>
<keyword evidence="2 5" id="KW-0812">Transmembrane</keyword>
<evidence type="ECO:0000256" key="2">
    <source>
        <dbReference type="ARBA" id="ARBA00022692"/>
    </source>
</evidence>
<feature type="transmembrane region" description="Helical" evidence="5">
    <location>
        <begin position="203"/>
        <end position="221"/>
    </location>
</feature>
<dbReference type="SUPFAM" id="SSF103473">
    <property type="entry name" value="MFS general substrate transporter"/>
    <property type="match status" value="1"/>
</dbReference>
<feature type="transmembrane region" description="Helical" evidence="5">
    <location>
        <begin position="241"/>
        <end position="262"/>
    </location>
</feature>
<dbReference type="PROSITE" id="PS50850">
    <property type="entry name" value="MFS"/>
    <property type="match status" value="1"/>
</dbReference>
<accession>A0ABN1QPU8</accession>
<evidence type="ECO:0000259" key="6">
    <source>
        <dbReference type="PROSITE" id="PS50850"/>
    </source>
</evidence>
<feature type="transmembrane region" description="Helical" evidence="5">
    <location>
        <begin position="274"/>
        <end position="292"/>
    </location>
</feature>
<feature type="transmembrane region" description="Helical" evidence="5">
    <location>
        <begin position="157"/>
        <end position="182"/>
    </location>
</feature>
<dbReference type="InterPro" id="IPR051788">
    <property type="entry name" value="MFS_Transporter"/>
</dbReference>
<evidence type="ECO:0000256" key="1">
    <source>
        <dbReference type="ARBA" id="ARBA00004651"/>
    </source>
</evidence>
<gene>
    <name evidence="7" type="ORF">GCM10009550_19810</name>
</gene>
<reference evidence="7 8" key="1">
    <citation type="journal article" date="2019" name="Int. J. Syst. Evol. Microbiol.">
        <title>The Global Catalogue of Microorganisms (GCM) 10K type strain sequencing project: providing services to taxonomists for standard genome sequencing and annotation.</title>
        <authorList>
            <consortium name="The Broad Institute Genomics Platform"/>
            <consortium name="The Broad Institute Genome Sequencing Center for Infectious Disease"/>
            <person name="Wu L."/>
            <person name="Ma J."/>
        </authorList>
    </citation>
    <scope>NUCLEOTIDE SEQUENCE [LARGE SCALE GENOMIC DNA]</scope>
    <source>
        <strain evidence="7 8">JCM 10696</strain>
    </source>
</reference>